<evidence type="ECO:0000313" key="4">
    <source>
        <dbReference type="Proteomes" id="UP000265955"/>
    </source>
</evidence>
<dbReference type="GO" id="GO:0005524">
    <property type="term" value="F:ATP binding"/>
    <property type="evidence" value="ECO:0007669"/>
    <property type="project" value="InterPro"/>
</dbReference>
<dbReference type="FunFam" id="3.30.1490.20:FF:000020">
    <property type="entry name" value="Protein lysine acetyltransferase"/>
    <property type="match status" value="1"/>
</dbReference>
<dbReference type="InterPro" id="IPR032875">
    <property type="entry name" value="Succ_CoA_lig_flav_dom"/>
</dbReference>
<dbReference type="SMART" id="SM00881">
    <property type="entry name" value="CoA_binding"/>
    <property type="match status" value="1"/>
</dbReference>
<dbReference type="Gene3D" id="3.30.470.20">
    <property type="entry name" value="ATP-grasp fold, B domain"/>
    <property type="match status" value="1"/>
</dbReference>
<name>A0A3A3FJ69_9BURK</name>
<dbReference type="InterPro" id="IPR003781">
    <property type="entry name" value="CoA-bd"/>
</dbReference>
<dbReference type="Proteomes" id="UP000265955">
    <property type="component" value="Unassembled WGS sequence"/>
</dbReference>
<dbReference type="Pfam" id="PF19045">
    <property type="entry name" value="Ligase_CoA_2"/>
    <property type="match status" value="1"/>
</dbReference>
<comment type="caution">
    <text evidence="3">The sequence shown here is derived from an EMBL/GenBank/DDBJ whole genome shotgun (WGS) entry which is preliminary data.</text>
</comment>
<dbReference type="EMBL" id="QYUO01000002">
    <property type="protein sequence ID" value="RJF95533.1"/>
    <property type="molecule type" value="Genomic_DNA"/>
</dbReference>
<comment type="similarity">
    <text evidence="1">In the N-terminal section; belongs to the acetate CoA ligase alpha subunit family.</text>
</comment>
<evidence type="ECO:0000256" key="1">
    <source>
        <dbReference type="ARBA" id="ARBA00060888"/>
    </source>
</evidence>
<feature type="domain" description="CoA-binding" evidence="2">
    <location>
        <begin position="11"/>
        <end position="106"/>
    </location>
</feature>
<dbReference type="InterPro" id="IPR043938">
    <property type="entry name" value="Ligase_CoA_dom"/>
</dbReference>
<dbReference type="SUPFAM" id="SSF56059">
    <property type="entry name" value="Glutathione synthetase ATP-binding domain-like"/>
    <property type="match status" value="1"/>
</dbReference>
<dbReference type="InterPro" id="IPR016102">
    <property type="entry name" value="Succinyl-CoA_synth-like"/>
</dbReference>
<dbReference type="Pfam" id="PF13549">
    <property type="entry name" value="ATP-grasp_5"/>
    <property type="match status" value="1"/>
</dbReference>
<evidence type="ECO:0000313" key="3">
    <source>
        <dbReference type="EMBL" id="RJF95533.1"/>
    </source>
</evidence>
<organism evidence="3 4">
    <name type="scientific">Noviherbaspirillum saxi</name>
    <dbReference type="NCBI Taxonomy" id="2320863"/>
    <lineage>
        <taxon>Bacteria</taxon>
        <taxon>Pseudomonadati</taxon>
        <taxon>Pseudomonadota</taxon>
        <taxon>Betaproteobacteria</taxon>
        <taxon>Burkholderiales</taxon>
        <taxon>Oxalobacteraceae</taxon>
        <taxon>Noviherbaspirillum</taxon>
    </lineage>
</organism>
<dbReference type="Pfam" id="PF13380">
    <property type="entry name" value="CoA_binding_2"/>
    <property type="match status" value="1"/>
</dbReference>
<dbReference type="InterPro" id="IPR036291">
    <property type="entry name" value="NAD(P)-bd_dom_sf"/>
</dbReference>
<gene>
    <name evidence="3" type="ORF">D3871_19235</name>
</gene>
<dbReference type="PANTHER" id="PTHR42793:SF4">
    <property type="entry name" value="BLL6376 PROTEIN"/>
    <property type="match status" value="1"/>
</dbReference>
<sequence>MTRINESLDSFFSPRSIAVVGASATPGKIGAIPITYQNDYGFNGELYPINPGRDEIQGRKAYPTLAAVGKPIDLAIFAIPAAAVDASLDDAIAAGVKNIVMFSAGFAEVSEDGKAAQQRLIAKARAAGIRMVGPNCLGFMNIARSIYATFSPVVFSGRAQTGSIGIVSQSGAFGAYAYAMARERGLGLSVWVTTGNEADIQVADCIAWMASDPNTKVIMAYMEGCQNGERLKEALALARDAGKPVVVVKVGRTELGAAAAASHTASLAGNDAVFDALFKQYGAWRARTIEDFFNIAYALSISGVPSKGKLGLLTVSGGVGVLMADDAADYGLDVAPMPQAAQDWLLAQVPFAAPRNPVDITGQVTSQVSLIEDTARVMLRDGDYGSLIIFLAAAGLTERMQALQKEVAQKLTAEFPGRVVMFSTLFTREHQRALDECGCASFQEPSSAIRVLAALDYFRVQRETQHIDRDAVIKHVALSPGALNEIDSLALLNKFGVAGVPSRIATRCDEAVTVAGSLGFPVVMKVLSSEITHKSDVGGVVLSLSNEDSVRIAYDKMMARIHEAAPTAKLDGVLIAPMVRGGVECILGVHRDPVMGPVVMFGMGGVSVELLKDVSFRIAPVSPTEARAMVDEVKLSPLLHGYRGTAPADIDALTQAIVGLSKLAMAAGETLESIDVNPFIALPAGQGAMALDAVVIGRSQSTR</sequence>
<dbReference type="AlphaFoldDB" id="A0A3A3FJ69"/>
<dbReference type="InterPro" id="IPR013815">
    <property type="entry name" value="ATP_grasp_subdomain_1"/>
</dbReference>
<dbReference type="SUPFAM" id="SSF51735">
    <property type="entry name" value="NAD(P)-binding Rossmann-fold domains"/>
    <property type="match status" value="1"/>
</dbReference>
<evidence type="ECO:0000259" key="2">
    <source>
        <dbReference type="SMART" id="SM00881"/>
    </source>
</evidence>
<reference evidence="4" key="1">
    <citation type="submission" date="2018-09" db="EMBL/GenBank/DDBJ databases">
        <authorList>
            <person name="Zhu H."/>
        </authorList>
    </citation>
    <scope>NUCLEOTIDE SEQUENCE [LARGE SCALE GENOMIC DNA]</scope>
    <source>
        <strain evidence="4">K1R23-30</strain>
    </source>
</reference>
<dbReference type="Pfam" id="PF13607">
    <property type="entry name" value="Succ_CoA_lig"/>
    <property type="match status" value="1"/>
</dbReference>
<keyword evidence="4" id="KW-1185">Reference proteome</keyword>
<protein>
    <submittedName>
        <fullName evidence="3">CoA-binding protein</fullName>
    </submittedName>
</protein>
<dbReference type="RefSeq" id="WP_119770682.1">
    <property type="nucleotide sequence ID" value="NZ_QYUO01000002.1"/>
</dbReference>
<dbReference type="Gene3D" id="3.30.1490.20">
    <property type="entry name" value="ATP-grasp fold, A domain"/>
    <property type="match status" value="1"/>
</dbReference>
<accession>A0A3A3FJ69</accession>
<dbReference type="OrthoDB" id="9807426at2"/>
<dbReference type="Gene3D" id="3.40.50.720">
    <property type="entry name" value="NAD(P)-binding Rossmann-like Domain"/>
    <property type="match status" value="1"/>
</dbReference>
<proteinExistence type="inferred from homology"/>
<dbReference type="SUPFAM" id="SSF52210">
    <property type="entry name" value="Succinyl-CoA synthetase domains"/>
    <property type="match status" value="2"/>
</dbReference>
<dbReference type="Gene3D" id="3.40.50.261">
    <property type="entry name" value="Succinyl-CoA synthetase domains"/>
    <property type="match status" value="2"/>
</dbReference>
<dbReference type="PANTHER" id="PTHR42793">
    <property type="entry name" value="COA BINDING DOMAIN CONTAINING PROTEIN"/>
    <property type="match status" value="1"/>
</dbReference>
<dbReference type="GO" id="GO:0043758">
    <property type="term" value="F:acetate-CoA ligase (ADP-forming) activity"/>
    <property type="evidence" value="ECO:0007669"/>
    <property type="project" value="InterPro"/>
</dbReference>